<dbReference type="EMBL" id="CATQJA010002664">
    <property type="protein sequence ID" value="CAJ0582386.1"/>
    <property type="molecule type" value="Genomic_DNA"/>
</dbReference>
<protein>
    <submittedName>
        <fullName evidence="2">Uncharacterized protein</fullName>
    </submittedName>
</protein>
<feature type="compositionally biased region" description="Pro residues" evidence="1">
    <location>
        <begin position="63"/>
        <end position="78"/>
    </location>
</feature>
<feature type="region of interest" description="Disordered" evidence="1">
    <location>
        <begin position="32"/>
        <end position="78"/>
    </location>
</feature>
<evidence type="ECO:0000313" key="2">
    <source>
        <dbReference type="EMBL" id="CAJ0582386.1"/>
    </source>
</evidence>
<organism evidence="2 3">
    <name type="scientific">Mesorhabditis spiculigera</name>
    <dbReference type="NCBI Taxonomy" id="96644"/>
    <lineage>
        <taxon>Eukaryota</taxon>
        <taxon>Metazoa</taxon>
        <taxon>Ecdysozoa</taxon>
        <taxon>Nematoda</taxon>
        <taxon>Chromadorea</taxon>
        <taxon>Rhabditida</taxon>
        <taxon>Rhabditina</taxon>
        <taxon>Rhabditomorpha</taxon>
        <taxon>Rhabditoidea</taxon>
        <taxon>Rhabditidae</taxon>
        <taxon>Mesorhabditinae</taxon>
        <taxon>Mesorhabditis</taxon>
    </lineage>
</organism>
<dbReference type="AlphaFoldDB" id="A0AA36D975"/>
<sequence length="78" mass="8572">MKLALQCATGARSYGRWFSPEIRAAVVRQKSFRDGTPSNQPQKKALEMAKSKASVENTKLQPMPQPTMPNPLCPAPVC</sequence>
<evidence type="ECO:0000256" key="1">
    <source>
        <dbReference type="SAM" id="MobiDB-lite"/>
    </source>
</evidence>
<gene>
    <name evidence="2" type="ORF">MSPICULIGERA_LOCUS20519</name>
</gene>
<proteinExistence type="predicted"/>
<feature type="non-terminal residue" evidence="2">
    <location>
        <position position="78"/>
    </location>
</feature>
<name>A0AA36D975_9BILA</name>
<dbReference type="Proteomes" id="UP001177023">
    <property type="component" value="Unassembled WGS sequence"/>
</dbReference>
<accession>A0AA36D975</accession>
<comment type="caution">
    <text evidence="2">The sequence shown here is derived from an EMBL/GenBank/DDBJ whole genome shotgun (WGS) entry which is preliminary data.</text>
</comment>
<evidence type="ECO:0000313" key="3">
    <source>
        <dbReference type="Proteomes" id="UP001177023"/>
    </source>
</evidence>
<keyword evidence="3" id="KW-1185">Reference proteome</keyword>
<reference evidence="2" key="1">
    <citation type="submission" date="2023-06" db="EMBL/GenBank/DDBJ databases">
        <authorList>
            <person name="Delattre M."/>
        </authorList>
    </citation>
    <scope>NUCLEOTIDE SEQUENCE</scope>
    <source>
        <strain evidence="2">AF72</strain>
    </source>
</reference>